<organism evidence="3 4">
    <name type="scientific">Natronoflexus pectinivorans</name>
    <dbReference type="NCBI Taxonomy" id="682526"/>
    <lineage>
        <taxon>Bacteria</taxon>
        <taxon>Pseudomonadati</taxon>
        <taxon>Bacteroidota</taxon>
        <taxon>Bacteroidia</taxon>
        <taxon>Marinilabiliales</taxon>
        <taxon>Marinilabiliaceae</taxon>
        <taxon>Natronoflexus</taxon>
    </lineage>
</organism>
<name>A0A4R2GLM9_9BACT</name>
<dbReference type="NCBIfam" id="TIGR03519">
    <property type="entry name" value="T9SS_PorP_fam"/>
    <property type="match status" value="1"/>
</dbReference>
<feature type="chain" id="PRO_5020352711" evidence="2">
    <location>
        <begin position="24"/>
        <end position="350"/>
    </location>
</feature>
<dbReference type="Proteomes" id="UP000295221">
    <property type="component" value="Unassembled WGS sequence"/>
</dbReference>
<comment type="caution">
    <text evidence="3">The sequence shown here is derived from an EMBL/GenBank/DDBJ whole genome shotgun (WGS) entry which is preliminary data.</text>
</comment>
<evidence type="ECO:0000313" key="4">
    <source>
        <dbReference type="Proteomes" id="UP000295221"/>
    </source>
</evidence>
<dbReference type="OrthoDB" id="1186563at2"/>
<reference evidence="3 4" key="1">
    <citation type="submission" date="2019-03" db="EMBL/GenBank/DDBJ databases">
        <title>Genomic Encyclopedia of Type Strains, Phase IV (KMG-IV): sequencing the most valuable type-strain genomes for metagenomic binning, comparative biology and taxonomic classification.</title>
        <authorList>
            <person name="Goeker M."/>
        </authorList>
    </citation>
    <scope>NUCLEOTIDE SEQUENCE [LARGE SCALE GENOMIC DNA]</scope>
    <source>
        <strain evidence="3 4">DSM 24179</strain>
    </source>
</reference>
<feature type="signal peptide" evidence="2">
    <location>
        <begin position="1"/>
        <end position="23"/>
    </location>
</feature>
<dbReference type="AlphaFoldDB" id="A0A4R2GLM9"/>
<sequence length="350" mass="39337">MVKRFLHIIFVFLLMANAVKLSAQDVSFSQVYSAPLYLSPSFAGFTSGGRVILNYRDQWPGVSNTFRSYSFSYDEYLSNYNSGVGILFLRDDQGGGQLVTQNLGVVYAYELAINRYLFVRPGLQFKYSERKIDPSRLTQVGPDGEVFPWINAEFPVDQFRKLDATASAMVYSQDFWLGFTVDNLVKNNIGFTDVESTIPVKTVVYGGARWVYRPSGLGYNEQSASFAFMYRNQQSFQQLDLGVYWNTYPIEVGLWYRGIPGISTENLSNNDALIFSLGVNVGTIHFAYSYDMTISGLTGYSGGSNEFSLIYRFNRGPIITRPIGPIPCSEPAHGWGSSSSSNRPQRRSLF</sequence>
<dbReference type="InterPro" id="IPR019861">
    <property type="entry name" value="PorP/SprF_Bacteroidetes"/>
</dbReference>
<keyword evidence="4" id="KW-1185">Reference proteome</keyword>
<keyword evidence="2" id="KW-0732">Signal</keyword>
<protein>
    <submittedName>
        <fullName evidence="3">Type IX secretion system PorP/SprF family membrane protein</fullName>
    </submittedName>
</protein>
<dbReference type="EMBL" id="SLWK01000002">
    <property type="protein sequence ID" value="TCO09607.1"/>
    <property type="molecule type" value="Genomic_DNA"/>
</dbReference>
<evidence type="ECO:0000256" key="2">
    <source>
        <dbReference type="SAM" id="SignalP"/>
    </source>
</evidence>
<proteinExistence type="predicted"/>
<accession>A0A4R2GLM9</accession>
<feature type="region of interest" description="Disordered" evidence="1">
    <location>
        <begin position="331"/>
        <end position="350"/>
    </location>
</feature>
<evidence type="ECO:0000313" key="3">
    <source>
        <dbReference type="EMBL" id="TCO09607.1"/>
    </source>
</evidence>
<evidence type="ECO:0000256" key="1">
    <source>
        <dbReference type="SAM" id="MobiDB-lite"/>
    </source>
</evidence>
<dbReference type="Pfam" id="PF11751">
    <property type="entry name" value="PorP_SprF"/>
    <property type="match status" value="1"/>
</dbReference>
<gene>
    <name evidence="3" type="ORF">EV194_10227</name>
</gene>
<dbReference type="RefSeq" id="WP_132432281.1">
    <property type="nucleotide sequence ID" value="NZ_SLWK01000002.1"/>
</dbReference>